<protein>
    <submittedName>
        <fullName evidence="1">Uncharacterized protein</fullName>
    </submittedName>
</protein>
<dbReference type="AlphaFoldDB" id="A0A8J6CG14"/>
<evidence type="ECO:0000313" key="2">
    <source>
        <dbReference type="Proteomes" id="UP000751190"/>
    </source>
</evidence>
<keyword evidence="2" id="KW-1185">Reference proteome</keyword>
<dbReference type="EMBL" id="JAGTXO010000001">
    <property type="protein sequence ID" value="KAG8471279.1"/>
    <property type="molecule type" value="Genomic_DNA"/>
</dbReference>
<accession>A0A8J6CG14</accession>
<sequence length="180" mass="19680">MQVTKSGVLALWSTLMFGGSVALFAASGTRYYGAPERFKGYSESVLDDEILSDSQKLQRLLDKLKEDADKFVPTIDANMPAMRAQAESTSHAVYNVQARIRSILESHPRIPHRHPGEGNHAAATELSNWLTDVASVLPPLMDALEDGARDVHDQMTHGAVEQTMSELGAQAHEGAARRQL</sequence>
<dbReference type="Proteomes" id="UP000751190">
    <property type="component" value="Unassembled WGS sequence"/>
</dbReference>
<name>A0A8J6CG14_DIALT</name>
<proteinExistence type="predicted"/>
<gene>
    <name evidence="1" type="ORF">KFE25_009700</name>
</gene>
<organism evidence="1 2">
    <name type="scientific">Diacronema lutheri</name>
    <name type="common">Unicellular marine alga</name>
    <name type="synonym">Monochrysis lutheri</name>
    <dbReference type="NCBI Taxonomy" id="2081491"/>
    <lineage>
        <taxon>Eukaryota</taxon>
        <taxon>Haptista</taxon>
        <taxon>Haptophyta</taxon>
        <taxon>Pavlovophyceae</taxon>
        <taxon>Pavlovales</taxon>
        <taxon>Pavlovaceae</taxon>
        <taxon>Diacronema</taxon>
    </lineage>
</organism>
<reference evidence="1" key="1">
    <citation type="submission" date="2021-05" db="EMBL/GenBank/DDBJ databases">
        <title>The genome of the haptophyte Pavlova lutheri (Diacronema luteri, Pavlovales) - a model for lipid biosynthesis in eukaryotic algae.</title>
        <authorList>
            <person name="Hulatt C.J."/>
            <person name="Posewitz M.C."/>
        </authorList>
    </citation>
    <scope>NUCLEOTIDE SEQUENCE</scope>
    <source>
        <strain evidence="1">NIVA-4/92</strain>
    </source>
</reference>
<comment type="caution">
    <text evidence="1">The sequence shown here is derived from an EMBL/GenBank/DDBJ whole genome shotgun (WGS) entry which is preliminary data.</text>
</comment>
<evidence type="ECO:0000313" key="1">
    <source>
        <dbReference type="EMBL" id="KAG8471279.1"/>
    </source>
</evidence>